<evidence type="ECO:0000256" key="6">
    <source>
        <dbReference type="ARBA" id="ARBA00022801"/>
    </source>
</evidence>
<comment type="catalytic activity">
    <reaction evidence="1">
        <text>a ribonucleoside 5'-phosphate + H2O = a ribonucleoside + phosphate</text>
        <dbReference type="Rhea" id="RHEA:12484"/>
        <dbReference type="ChEBI" id="CHEBI:15377"/>
        <dbReference type="ChEBI" id="CHEBI:18254"/>
        <dbReference type="ChEBI" id="CHEBI:43474"/>
        <dbReference type="ChEBI" id="CHEBI:58043"/>
        <dbReference type="EC" id="3.1.3.5"/>
    </reaction>
</comment>
<evidence type="ECO:0000313" key="11">
    <source>
        <dbReference type="WBParaSite" id="SBAD_0000530501-mRNA-1"/>
    </source>
</evidence>
<evidence type="ECO:0000256" key="7">
    <source>
        <dbReference type="ARBA" id="ARBA00022842"/>
    </source>
</evidence>
<gene>
    <name evidence="9" type="ORF">SBAD_LOCUS5095</name>
</gene>
<dbReference type="InterPro" id="IPR023214">
    <property type="entry name" value="HAD_sf"/>
</dbReference>
<evidence type="ECO:0000256" key="2">
    <source>
        <dbReference type="ARBA" id="ARBA00008389"/>
    </source>
</evidence>
<proteinExistence type="inferred from homology"/>
<evidence type="ECO:0000256" key="1">
    <source>
        <dbReference type="ARBA" id="ARBA00000815"/>
    </source>
</evidence>
<dbReference type="GO" id="GO:0009117">
    <property type="term" value="P:nucleotide metabolic process"/>
    <property type="evidence" value="ECO:0007669"/>
    <property type="project" value="UniProtKB-KW"/>
</dbReference>
<dbReference type="Proteomes" id="UP000270296">
    <property type="component" value="Unassembled WGS sequence"/>
</dbReference>
<dbReference type="InterPro" id="IPR036412">
    <property type="entry name" value="HAD-like_sf"/>
</dbReference>
<evidence type="ECO:0000256" key="4">
    <source>
        <dbReference type="ARBA" id="ARBA00022723"/>
    </source>
</evidence>
<dbReference type="Pfam" id="PF05822">
    <property type="entry name" value="UMPH-1"/>
    <property type="match status" value="1"/>
</dbReference>
<dbReference type="PANTHER" id="PTHR13045">
    <property type="entry name" value="5'-NUCLEOTIDASE"/>
    <property type="match status" value="1"/>
</dbReference>
<dbReference type="OrthoDB" id="10014216at2759"/>
<dbReference type="EC" id="3.1.3.5" evidence="3"/>
<dbReference type="GO" id="GO:0008253">
    <property type="term" value="F:5'-nucleotidase activity"/>
    <property type="evidence" value="ECO:0007669"/>
    <property type="project" value="UniProtKB-EC"/>
</dbReference>
<comment type="similarity">
    <text evidence="2">Belongs to the pyrimidine 5'-nucleotidase family.</text>
</comment>
<name>A0A183IN99_9BILA</name>
<dbReference type="GO" id="GO:0000166">
    <property type="term" value="F:nucleotide binding"/>
    <property type="evidence" value="ECO:0007669"/>
    <property type="project" value="UniProtKB-KW"/>
</dbReference>
<keyword evidence="10" id="KW-1185">Reference proteome</keyword>
<dbReference type="AlphaFoldDB" id="A0A183IN99"/>
<keyword evidence="5" id="KW-0547">Nucleotide-binding</keyword>
<sequence>MVFSRSQTSSDFSLRLFQEFLCSVQKVRRDGLVSFGSTLEEFNIPLCVFSAGIGDIIEIIFQQTFGHVPSNLHIISNFMEYDETGTVCGFRPPLLHSFNKCTAAIDTNSKFFDDLQNRPNVILLGDMLGDVQMDRGLVYEECILRIGFLNEQIEKSFSQFLDTYDLVLVDDQTFNVPNIILKALLGFRHRDGFSR</sequence>
<dbReference type="EMBL" id="UZAM01008751">
    <property type="protein sequence ID" value="VDP06251.1"/>
    <property type="molecule type" value="Genomic_DNA"/>
</dbReference>
<dbReference type="SUPFAM" id="SSF56784">
    <property type="entry name" value="HAD-like"/>
    <property type="match status" value="1"/>
</dbReference>
<reference evidence="9 10" key="2">
    <citation type="submission" date="2018-11" db="EMBL/GenBank/DDBJ databases">
        <authorList>
            <consortium name="Pathogen Informatics"/>
        </authorList>
    </citation>
    <scope>NUCLEOTIDE SEQUENCE [LARGE SCALE GENOMIC DNA]</scope>
</reference>
<evidence type="ECO:0000313" key="10">
    <source>
        <dbReference type="Proteomes" id="UP000270296"/>
    </source>
</evidence>
<evidence type="ECO:0000256" key="5">
    <source>
        <dbReference type="ARBA" id="ARBA00022741"/>
    </source>
</evidence>
<keyword evidence="6" id="KW-0378">Hydrolase</keyword>
<accession>A0A183IN99</accession>
<evidence type="ECO:0000256" key="3">
    <source>
        <dbReference type="ARBA" id="ARBA00012643"/>
    </source>
</evidence>
<dbReference type="WBParaSite" id="SBAD_0000530501-mRNA-1">
    <property type="protein sequence ID" value="SBAD_0000530501-mRNA-1"/>
    <property type="gene ID" value="SBAD_0000530501"/>
</dbReference>
<reference evidence="11" key="1">
    <citation type="submission" date="2016-06" db="UniProtKB">
        <authorList>
            <consortium name="WormBaseParasite"/>
        </authorList>
    </citation>
    <scope>IDENTIFICATION</scope>
</reference>
<keyword evidence="7" id="KW-0460">Magnesium</keyword>
<organism evidence="11">
    <name type="scientific">Soboliphyme baturini</name>
    <dbReference type="NCBI Taxonomy" id="241478"/>
    <lineage>
        <taxon>Eukaryota</taxon>
        <taxon>Metazoa</taxon>
        <taxon>Ecdysozoa</taxon>
        <taxon>Nematoda</taxon>
        <taxon>Enoplea</taxon>
        <taxon>Dorylaimia</taxon>
        <taxon>Dioctophymatida</taxon>
        <taxon>Dioctophymatoidea</taxon>
        <taxon>Soboliphymatidae</taxon>
        <taxon>Soboliphyme</taxon>
    </lineage>
</organism>
<evidence type="ECO:0000256" key="8">
    <source>
        <dbReference type="ARBA" id="ARBA00023080"/>
    </source>
</evidence>
<dbReference type="PANTHER" id="PTHR13045:SF0">
    <property type="entry name" value="7-METHYLGUANOSINE PHOSPHATE-SPECIFIC 5'-NUCLEOTIDASE"/>
    <property type="match status" value="1"/>
</dbReference>
<dbReference type="Gene3D" id="3.40.50.1000">
    <property type="entry name" value="HAD superfamily/HAD-like"/>
    <property type="match status" value="1"/>
</dbReference>
<dbReference type="GO" id="GO:0000287">
    <property type="term" value="F:magnesium ion binding"/>
    <property type="evidence" value="ECO:0007669"/>
    <property type="project" value="InterPro"/>
</dbReference>
<keyword evidence="4" id="KW-0479">Metal-binding</keyword>
<dbReference type="GO" id="GO:0005737">
    <property type="term" value="C:cytoplasm"/>
    <property type="evidence" value="ECO:0007669"/>
    <property type="project" value="InterPro"/>
</dbReference>
<keyword evidence="8" id="KW-0546">Nucleotide metabolism</keyword>
<evidence type="ECO:0000313" key="9">
    <source>
        <dbReference type="EMBL" id="VDP06251.1"/>
    </source>
</evidence>
<protein>
    <recommendedName>
        <fullName evidence="3">5'-nucleotidase</fullName>
        <ecNumber evidence="3">3.1.3.5</ecNumber>
    </recommendedName>
</protein>
<dbReference type="InterPro" id="IPR006434">
    <property type="entry name" value="Pyrimidine_nucleotidase_eu"/>
</dbReference>